<keyword evidence="6 7" id="KW-0472">Membrane</keyword>
<dbReference type="SUPFAM" id="SSF161098">
    <property type="entry name" value="MetI-like"/>
    <property type="match status" value="1"/>
</dbReference>
<dbReference type="PANTHER" id="PTHR43163:SF6">
    <property type="entry name" value="DIPEPTIDE TRANSPORT SYSTEM PERMEASE PROTEIN DPPB-RELATED"/>
    <property type="match status" value="1"/>
</dbReference>
<sequence length="332" mass="35324">MTTAVLPKRVEAAYRWWDNRWAVFAARRAARLLVSLWVLLSAAFLMIHLIPGDPVRAALGMTASPQLVAARRAELGLDDPLLEQYLRFLGGVFTGDFGSSTVSGLPVAQTIGERLPATLELAGFAFLVAFAVAVPLGTVMAALTRGGRRRGAELAFTSTSVVLAVVPEFLLAVVLAYVFGVRLGWLPVAGRGEPSSYVLPVLALAIGPASVLARIGRVEMLAVLADDHIRTARAKRLRPRLVYLRHALPNALTSTLTLGGLLLSSLVAGTVLVENVFAWPGLGSTVVQSILQKDYPVVQGIVLVYGAGVLLVNLLVDVVLALLDPRSAIREG</sequence>
<dbReference type="InterPro" id="IPR045621">
    <property type="entry name" value="BPD_transp_1_N"/>
</dbReference>
<name>A0ABR7SM69_9ACTN</name>
<comment type="caution">
    <text evidence="9">The sequence shown here is derived from an EMBL/GenBank/DDBJ whole genome shotgun (WGS) entry which is preliminary data.</text>
</comment>
<evidence type="ECO:0000256" key="5">
    <source>
        <dbReference type="ARBA" id="ARBA00022989"/>
    </source>
</evidence>
<dbReference type="Gene3D" id="1.10.3720.10">
    <property type="entry name" value="MetI-like"/>
    <property type="match status" value="1"/>
</dbReference>
<feature type="transmembrane region" description="Helical" evidence="7">
    <location>
        <begin position="155"/>
        <end position="177"/>
    </location>
</feature>
<dbReference type="CDD" id="cd06261">
    <property type="entry name" value="TM_PBP2"/>
    <property type="match status" value="1"/>
</dbReference>
<protein>
    <submittedName>
        <fullName evidence="9">ABC transporter permease</fullName>
    </submittedName>
</protein>
<evidence type="ECO:0000259" key="8">
    <source>
        <dbReference type="PROSITE" id="PS50928"/>
    </source>
</evidence>
<evidence type="ECO:0000256" key="6">
    <source>
        <dbReference type="ARBA" id="ARBA00023136"/>
    </source>
</evidence>
<feature type="transmembrane region" description="Helical" evidence="7">
    <location>
        <begin position="121"/>
        <end position="143"/>
    </location>
</feature>
<keyword evidence="4 7" id="KW-0812">Transmembrane</keyword>
<proteinExistence type="inferred from homology"/>
<evidence type="ECO:0000256" key="4">
    <source>
        <dbReference type="ARBA" id="ARBA00022692"/>
    </source>
</evidence>
<reference evidence="9 10" key="1">
    <citation type="submission" date="2020-08" db="EMBL/GenBank/DDBJ databases">
        <title>Genemic of Streptomyces polyaspartic.</title>
        <authorList>
            <person name="Liu W."/>
        </authorList>
    </citation>
    <scope>NUCLEOTIDE SEQUENCE [LARGE SCALE GENOMIC DNA]</scope>
    <source>
        <strain evidence="9 10">TRM66268-LWL</strain>
    </source>
</reference>
<dbReference type="RefSeq" id="WP_187817014.1">
    <property type="nucleotide sequence ID" value="NZ_JACTVJ010000014.1"/>
</dbReference>
<dbReference type="PANTHER" id="PTHR43163">
    <property type="entry name" value="DIPEPTIDE TRANSPORT SYSTEM PERMEASE PROTEIN DPPB-RELATED"/>
    <property type="match status" value="1"/>
</dbReference>
<feature type="transmembrane region" description="Helical" evidence="7">
    <location>
        <begin position="297"/>
        <end position="323"/>
    </location>
</feature>
<feature type="transmembrane region" description="Helical" evidence="7">
    <location>
        <begin position="29"/>
        <end position="50"/>
    </location>
</feature>
<accession>A0ABR7SM69</accession>
<feature type="domain" description="ABC transmembrane type-1" evidence="8">
    <location>
        <begin position="115"/>
        <end position="316"/>
    </location>
</feature>
<keyword evidence="5 7" id="KW-1133">Transmembrane helix</keyword>
<keyword evidence="2 7" id="KW-0813">Transport</keyword>
<keyword evidence="3" id="KW-1003">Cell membrane</keyword>
<dbReference type="Proteomes" id="UP000642284">
    <property type="component" value="Unassembled WGS sequence"/>
</dbReference>
<dbReference type="EMBL" id="JACTVJ010000014">
    <property type="protein sequence ID" value="MBC9716586.1"/>
    <property type="molecule type" value="Genomic_DNA"/>
</dbReference>
<feature type="transmembrane region" description="Helical" evidence="7">
    <location>
        <begin position="197"/>
        <end position="215"/>
    </location>
</feature>
<evidence type="ECO:0000313" key="10">
    <source>
        <dbReference type="Proteomes" id="UP000642284"/>
    </source>
</evidence>
<dbReference type="Pfam" id="PF00528">
    <property type="entry name" value="BPD_transp_1"/>
    <property type="match status" value="1"/>
</dbReference>
<gene>
    <name evidence="9" type="ORF">H9Y04_29045</name>
</gene>
<evidence type="ECO:0000313" key="9">
    <source>
        <dbReference type="EMBL" id="MBC9716586.1"/>
    </source>
</evidence>
<dbReference type="PROSITE" id="PS50928">
    <property type="entry name" value="ABC_TM1"/>
    <property type="match status" value="1"/>
</dbReference>
<evidence type="ECO:0000256" key="2">
    <source>
        <dbReference type="ARBA" id="ARBA00022448"/>
    </source>
</evidence>
<evidence type="ECO:0000256" key="1">
    <source>
        <dbReference type="ARBA" id="ARBA00004651"/>
    </source>
</evidence>
<keyword evidence="10" id="KW-1185">Reference proteome</keyword>
<dbReference type="Pfam" id="PF19300">
    <property type="entry name" value="BPD_transp_1_N"/>
    <property type="match status" value="1"/>
</dbReference>
<evidence type="ECO:0000256" key="7">
    <source>
        <dbReference type="RuleBase" id="RU363032"/>
    </source>
</evidence>
<evidence type="ECO:0000256" key="3">
    <source>
        <dbReference type="ARBA" id="ARBA00022475"/>
    </source>
</evidence>
<comment type="similarity">
    <text evidence="7">Belongs to the binding-protein-dependent transport system permease family.</text>
</comment>
<organism evidence="9 10">
    <name type="scientific">Streptomyces polyasparticus</name>
    <dbReference type="NCBI Taxonomy" id="2767826"/>
    <lineage>
        <taxon>Bacteria</taxon>
        <taxon>Bacillati</taxon>
        <taxon>Actinomycetota</taxon>
        <taxon>Actinomycetes</taxon>
        <taxon>Kitasatosporales</taxon>
        <taxon>Streptomycetaceae</taxon>
        <taxon>Streptomyces</taxon>
    </lineage>
</organism>
<comment type="subcellular location">
    <subcellularLocation>
        <location evidence="1 7">Cell membrane</location>
        <topology evidence="1 7">Multi-pass membrane protein</topology>
    </subcellularLocation>
</comment>
<dbReference type="InterPro" id="IPR000515">
    <property type="entry name" value="MetI-like"/>
</dbReference>
<dbReference type="InterPro" id="IPR035906">
    <property type="entry name" value="MetI-like_sf"/>
</dbReference>